<organism evidence="1 2">
    <name type="scientific">Acanthopleuribacter pedis</name>
    <dbReference type="NCBI Taxonomy" id="442870"/>
    <lineage>
        <taxon>Bacteria</taxon>
        <taxon>Pseudomonadati</taxon>
        <taxon>Acidobacteriota</taxon>
        <taxon>Holophagae</taxon>
        <taxon>Acanthopleuribacterales</taxon>
        <taxon>Acanthopleuribacteraceae</taxon>
        <taxon>Acanthopleuribacter</taxon>
    </lineage>
</organism>
<protein>
    <submittedName>
        <fullName evidence="1">Uncharacterized protein</fullName>
    </submittedName>
</protein>
<sequence>MQRPKLDRRYTFVLLEKGAIKDWVYFTAESSGYGGIDLMSTKEYRDLPGNAFGGMDFMILN</sequence>
<keyword evidence="2" id="KW-1185">Reference proteome</keyword>
<dbReference type="EMBL" id="JAFREP010000014">
    <property type="protein sequence ID" value="MBO1319920.1"/>
    <property type="molecule type" value="Genomic_DNA"/>
</dbReference>
<evidence type="ECO:0000313" key="1">
    <source>
        <dbReference type="EMBL" id="MBO1319920.1"/>
    </source>
</evidence>
<dbReference type="AlphaFoldDB" id="A0A8J7Q8E3"/>
<evidence type="ECO:0000313" key="2">
    <source>
        <dbReference type="Proteomes" id="UP000664417"/>
    </source>
</evidence>
<gene>
    <name evidence="1" type="ORF">J3U88_15695</name>
</gene>
<accession>A0A8J7Q8E3</accession>
<dbReference type="Proteomes" id="UP000664417">
    <property type="component" value="Unassembled WGS sequence"/>
</dbReference>
<reference evidence="1" key="1">
    <citation type="submission" date="2021-03" db="EMBL/GenBank/DDBJ databases">
        <authorList>
            <person name="Wang G."/>
        </authorList>
    </citation>
    <scope>NUCLEOTIDE SEQUENCE</scope>
    <source>
        <strain evidence="1">KCTC 12899</strain>
    </source>
</reference>
<name>A0A8J7Q8E3_9BACT</name>
<dbReference type="RefSeq" id="WP_207859871.1">
    <property type="nucleotide sequence ID" value="NZ_JAFREP010000014.1"/>
</dbReference>
<comment type="caution">
    <text evidence="1">The sequence shown here is derived from an EMBL/GenBank/DDBJ whole genome shotgun (WGS) entry which is preliminary data.</text>
</comment>
<proteinExistence type="predicted"/>